<evidence type="ECO:0000256" key="1">
    <source>
        <dbReference type="SAM" id="MobiDB-lite"/>
    </source>
</evidence>
<feature type="region of interest" description="Disordered" evidence="1">
    <location>
        <begin position="83"/>
        <end position="102"/>
    </location>
</feature>
<dbReference type="AlphaFoldDB" id="T1IR14"/>
<name>T1IR14_STRMM</name>
<keyword evidence="2" id="KW-0732">Signal</keyword>
<organism evidence="3 4">
    <name type="scientific">Strigamia maritima</name>
    <name type="common">European centipede</name>
    <name type="synonym">Geophilus maritimus</name>
    <dbReference type="NCBI Taxonomy" id="126957"/>
    <lineage>
        <taxon>Eukaryota</taxon>
        <taxon>Metazoa</taxon>
        <taxon>Ecdysozoa</taxon>
        <taxon>Arthropoda</taxon>
        <taxon>Myriapoda</taxon>
        <taxon>Chilopoda</taxon>
        <taxon>Pleurostigmophora</taxon>
        <taxon>Geophilomorpha</taxon>
        <taxon>Linotaeniidae</taxon>
        <taxon>Strigamia</taxon>
    </lineage>
</organism>
<keyword evidence="4" id="KW-1185">Reference proteome</keyword>
<evidence type="ECO:0000256" key="2">
    <source>
        <dbReference type="SAM" id="SignalP"/>
    </source>
</evidence>
<reference evidence="4" key="1">
    <citation type="submission" date="2011-05" db="EMBL/GenBank/DDBJ databases">
        <authorList>
            <person name="Richards S.R."/>
            <person name="Qu J."/>
            <person name="Jiang H."/>
            <person name="Jhangiani S.N."/>
            <person name="Agravi P."/>
            <person name="Goodspeed R."/>
            <person name="Gross S."/>
            <person name="Mandapat C."/>
            <person name="Jackson L."/>
            <person name="Mathew T."/>
            <person name="Pu L."/>
            <person name="Thornton R."/>
            <person name="Saada N."/>
            <person name="Wilczek-Boney K.B."/>
            <person name="Lee S."/>
            <person name="Kovar C."/>
            <person name="Wu Y."/>
            <person name="Scherer S.E."/>
            <person name="Worley K.C."/>
            <person name="Muzny D.M."/>
            <person name="Gibbs R."/>
        </authorList>
    </citation>
    <scope>NUCLEOTIDE SEQUENCE</scope>
    <source>
        <strain evidence="4">Brora</strain>
    </source>
</reference>
<dbReference type="Proteomes" id="UP000014500">
    <property type="component" value="Unassembled WGS sequence"/>
</dbReference>
<reference evidence="3" key="2">
    <citation type="submission" date="2015-02" db="UniProtKB">
        <authorList>
            <consortium name="EnsemblMetazoa"/>
        </authorList>
    </citation>
    <scope>IDENTIFICATION</scope>
</reference>
<feature type="chain" id="PRO_5004579433" evidence="2">
    <location>
        <begin position="23"/>
        <end position="119"/>
    </location>
</feature>
<dbReference type="EnsemblMetazoa" id="SMAR003495-RA">
    <property type="protein sequence ID" value="SMAR003495-PA"/>
    <property type="gene ID" value="SMAR003495"/>
</dbReference>
<protein>
    <submittedName>
        <fullName evidence="3">Uncharacterized protein</fullName>
    </submittedName>
</protein>
<feature type="signal peptide" evidence="2">
    <location>
        <begin position="1"/>
        <end position="22"/>
    </location>
</feature>
<dbReference type="EMBL" id="JH431327">
    <property type="status" value="NOT_ANNOTATED_CDS"/>
    <property type="molecule type" value="Genomic_DNA"/>
</dbReference>
<accession>T1IR14</accession>
<sequence>MPPFPIHHAPFFLHIIIQIIRCCCIDSGTYGPRTKPPPPPALKLQPSGNTLHTWPPADPTCHFLWTLKESALALSKSKLKLQASKKTSAPPGETTATHYSPADHTKFRLQQLKKKTLRI</sequence>
<dbReference type="HOGENOM" id="CLU_2064382_0_0_1"/>
<evidence type="ECO:0000313" key="4">
    <source>
        <dbReference type="Proteomes" id="UP000014500"/>
    </source>
</evidence>
<evidence type="ECO:0000313" key="3">
    <source>
        <dbReference type="EnsemblMetazoa" id="SMAR003495-PA"/>
    </source>
</evidence>
<proteinExistence type="predicted"/>